<dbReference type="GO" id="GO:0004832">
    <property type="term" value="F:valine-tRNA ligase activity"/>
    <property type="evidence" value="ECO:0007669"/>
    <property type="project" value="UniProtKB-UniRule"/>
</dbReference>
<dbReference type="KEGG" id="min:Minf_1541"/>
<comment type="subunit">
    <text evidence="2 10">Monomer.</text>
</comment>
<evidence type="ECO:0000256" key="5">
    <source>
        <dbReference type="ARBA" id="ARBA00022741"/>
    </source>
</evidence>
<dbReference type="InterPro" id="IPR002303">
    <property type="entry name" value="Valyl-tRNA_ligase"/>
</dbReference>
<dbReference type="GO" id="GO:0005524">
    <property type="term" value="F:ATP binding"/>
    <property type="evidence" value="ECO:0007669"/>
    <property type="project" value="UniProtKB-UniRule"/>
</dbReference>
<dbReference type="Gene3D" id="3.90.740.10">
    <property type="entry name" value="Valyl/Leucyl/Isoleucyl-tRNA synthetase, editing domain"/>
    <property type="match status" value="1"/>
</dbReference>
<feature type="coiled-coil region" evidence="10">
    <location>
        <begin position="828"/>
        <end position="897"/>
    </location>
</feature>
<comment type="catalytic activity">
    <reaction evidence="9 10">
        <text>tRNA(Val) + L-valine + ATP = L-valyl-tRNA(Val) + AMP + diphosphate</text>
        <dbReference type="Rhea" id="RHEA:10704"/>
        <dbReference type="Rhea" id="RHEA-COMP:9672"/>
        <dbReference type="Rhea" id="RHEA-COMP:9708"/>
        <dbReference type="ChEBI" id="CHEBI:30616"/>
        <dbReference type="ChEBI" id="CHEBI:33019"/>
        <dbReference type="ChEBI" id="CHEBI:57762"/>
        <dbReference type="ChEBI" id="CHEBI:78442"/>
        <dbReference type="ChEBI" id="CHEBI:78537"/>
        <dbReference type="ChEBI" id="CHEBI:456215"/>
        <dbReference type="EC" id="6.1.1.9"/>
    </reaction>
</comment>
<proteinExistence type="inferred from homology"/>
<dbReference type="Gene3D" id="1.10.287.380">
    <property type="entry name" value="Valyl-tRNA synthetase, C-terminal domain"/>
    <property type="match status" value="1"/>
</dbReference>
<feature type="binding site" evidence="10">
    <location>
        <position position="544"/>
    </location>
    <ligand>
        <name>ATP</name>
        <dbReference type="ChEBI" id="CHEBI:30616"/>
    </ligand>
</feature>
<dbReference type="CDD" id="cd00817">
    <property type="entry name" value="ValRS_core"/>
    <property type="match status" value="1"/>
</dbReference>
<comment type="domain">
    <text evidence="10">ValRS has two distinct active sites: one for aminoacylation and one for editing. The misactivated threonine is translocated from the active site to the editing site.</text>
</comment>
<dbReference type="FunFam" id="3.40.50.620:FF:000032">
    <property type="entry name" value="Valine--tRNA ligase"/>
    <property type="match status" value="1"/>
</dbReference>
<protein>
    <recommendedName>
        <fullName evidence="10">Valine--tRNA ligase</fullName>
        <ecNumber evidence="10">6.1.1.9</ecNumber>
    </recommendedName>
    <alternativeName>
        <fullName evidence="10">Valyl-tRNA synthetase</fullName>
        <shortName evidence="10">ValRS</shortName>
    </alternativeName>
</protein>
<keyword evidence="10" id="KW-0175">Coiled coil</keyword>
<dbReference type="HAMAP" id="MF_02004">
    <property type="entry name" value="Val_tRNA_synth_type1"/>
    <property type="match status" value="1"/>
</dbReference>
<dbReference type="AlphaFoldDB" id="B3DW92"/>
<feature type="short sequence motif" description="'KMSKS' region" evidence="10">
    <location>
        <begin position="541"/>
        <end position="545"/>
    </location>
</feature>
<dbReference type="STRING" id="481448.Minf_1541"/>
<feature type="domain" description="Aminoacyl-tRNA synthetase class Ia" evidence="11">
    <location>
        <begin position="37"/>
        <end position="441"/>
    </location>
</feature>
<dbReference type="InterPro" id="IPR001412">
    <property type="entry name" value="aa-tRNA-synth_I_CS"/>
</dbReference>
<dbReference type="PRINTS" id="PR00986">
    <property type="entry name" value="TRNASYNTHVAL"/>
</dbReference>
<dbReference type="NCBIfam" id="TIGR00422">
    <property type="entry name" value="valS"/>
    <property type="match status" value="1"/>
</dbReference>
<evidence type="ECO:0000259" key="12">
    <source>
        <dbReference type="Pfam" id="PF08264"/>
    </source>
</evidence>
<evidence type="ECO:0000256" key="4">
    <source>
        <dbReference type="ARBA" id="ARBA00022598"/>
    </source>
</evidence>
<evidence type="ECO:0000256" key="7">
    <source>
        <dbReference type="ARBA" id="ARBA00022917"/>
    </source>
</evidence>
<name>B3DW92_METI4</name>
<dbReference type="Pfam" id="PF08264">
    <property type="entry name" value="Anticodon_1"/>
    <property type="match status" value="1"/>
</dbReference>
<feature type="domain" description="Methionyl/Valyl/Leucyl/Isoleucyl-tRNA synthetase anticodon-binding" evidence="12">
    <location>
        <begin position="625"/>
        <end position="771"/>
    </location>
</feature>
<comment type="domain">
    <text evidence="10">The C-terminal coiled-coil domain is crucial for aminoacylation activity.</text>
</comment>
<comment type="subcellular location">
    <subcellularLocation>
        <location evidence="1 10">Cytoplasm</location>
    </subcellularLocation>
</comment>
<dbReference type="InterPro" id="IPR037118">
    <property type="entry name" value="Val-tRNA_synth_C_sf"/>
</dbReference>
<evidence type="ECO:0000256" key="9">
    <source>
        <dbReference type="ARBA" id="ARBA00047552"/>
    </source>
</evidence>
<keyword evidence="5 10" id="KW-0547">Nucleotide-binding</keyword>
<gene>
    <name evidence="10 13" type="primary">valS</name>
    <name evidence="13" type="ordered locus">Minf_1541</name>
</gene>
<dbReference type="GO" id="GO:0006438">
    <property type="term" value="P:valyl-tRNA aminoacylation"/>
    <property type="evidence" value="ECO:0007669"/>
    <property type="project" value="UniProtKB-UniRule"/>
</dbReference>
<dbReference type="InterPro" id="IPR013155">
    <property type="entry name" value="M/V/L/I-tRNA-synth_anticd-bd"/>
</dbReference>
<dbReference type="InterPro" id="IPR009008">
    <property type="entry name" value="Val/Leu/Ile-tRNA-synth_edit"/>
</dbReference>
<dbReference type="HOGENOM" id="CLU_001493_0_2_0"/>
<accession>B3DW92</accession>
<dbReference type="PANTHER" id="PTHR11946:SF93">
    <property type="entry name" value="VALINE--TRNA LIGASE, CHLOROPLASTIC_MITOCHONDRIAL 2"/>
    <property type="match status" value="1"/>
</dbReference>
<dbReference type="SUPFAM" id="SSF52374">
    <property type="entry name" value="Nucleotidylyl transferase"/>
    <property type="match status" value="1"/>
</dbReference>
<dbReference type="Proteomes" id="UP000009149">
    <property type="component" value="Chromosome"/>
</dbReference>
<evidence type="ECO:0000256" key="3">
    <source>
        <dbReference type="ARBA" id="ARBA00022490"/>
    </source>
</evidence>
<evidence type="ECO:0000256" key="10">
    <source>
        <dbReference type="HAMAP-Rule" id="MF_02004"/>
    </source>
</evidence>
<dbReference type="PROSITE" id="PS00178">
    <property type="entry name" value="AA_TRNA_LIGASE_I"/>
    <property type="match status" value="1"/>
</dbReference>
<dbReference type="EC" id="6.1.1.9" evidence="10"/>
<dbReference type="GO" id="GO:0002161">
    <property type="term" value="F:aminoacyl-tRNA deacylase activity"/>
    <property type="evidence" value="ECO:0007669"/>
    <property type="project" value="InterPro"/>
</dbReference>
<dbReference type="PANTHER" id="PTHR11946">
    <property type="entry name" value="VALYL-TRNA SYNTHETASES"/>
    <property type="match status" value="1"/>
</dbReference>
<dbReference type="NCBIfam" id="NF004349">
    <property type="entry name" value="PRK05729.1"/>
    <property type="match status" value="1"/>
</dbReference>
<evidence type="ECO:0000256" key="1">
    <source>
        <dbReference type="ARBA" id="ARBA00004496"/>
    </source>
</evidence>
<organism evidence="13 14">
    <name type="scientific">Methylacidiphilum infernorum (isolate V4)</name>
    <name type="common">Methylokorus infernorum (strain V4)</name>
    <dbReference type="NCBI Taxonomy" id="481448"/>
    <lineage>
        <taxon>Bacteria</taxon>
        <taxon>Pseudomonadati</taxon>
        <taxon>Verrucomicrobiota</taxon>
        <taxon>Methylacidiphilae</taxon>
        <taxon>Methylacidiphilales</taxon>
        <taxon>Methylacidiphilaceae</taxon>
        <taxon>Methylacidiphilum (ex Ratnadevi et al. 2023)</taxon>
    </lineage>
</organism>
<dbReference type="InterPro" id="IPR033705">
    <property type="entry name" value="Anticodon_Ia_Val"/>
</dbReference>
<comment type="caution">
    <text evidence="10">Lacks conserved residue(s) required for the propagation of feature annotation.</text>
</comment>
<dbReference type="InterPro" id="IPR010978">
    <property type="entry name" value="tRNA-bd_arm"/>
</dbReference>
<comment type="function">
    <text evidence="10">Catalyzes the attachment of valine to tRNA(Val). As ValRS can inadvertently accommodate and process structurally similar amino acids such as threonine, to avoid such errors, it has a 'posttransfer' editing activity that hydrolyzes mischarged Thr-tRNA(Val) in a tRNA-dependent manner.</text>
</comment>
<evidence type="ECO:0000256" key="2">
    <source>
        <dbReference type="ARBA" id="ARBA00011245"/>
    </source>
</evidence>
<keyword evidence="7 10" id="KW-0648">Protein biosynthesis</keyword>
<dbReference type="InterPro" id="IPR002300">
    <property type="entry name" value="aa-tRNA-synth_Ia"/>
</dbReference>
<dbReference type="Gene3D" id="3.40.50.620">
    <property type="entry name" value="HUPs"/>
    <property type="match status" value="2"/>
</dbReference>
<evidence type="ECO:0000256" key="8">
    <source>
        <dbReference type="ARBA" id="ARBA00023146"/>
    </source>
</evidence>
<keyword evidence="4 10" id="KW-0436">Ligase</keyword>
<dbReference type="CDD" id="cd07962">
    <property type="entry name" value="Anticodon_Ia_Val"/>
    <property type="match status" value="1"/>
</dbReference>
<comment type="similarity">
    <text evidence="10">Belongs to the class-I aminoacyl-tRNA synthetase family. ValS type 1 subfamily.</text>
</comment>
<dbReference type="Pfam" id="PF00133">
    <property type="entry name" value="tRNA-synt_1"/>
    <property type="match status" value="2"/>
</dbReference>
<dbReference type="Gene3D" id="1.10.730.10">
    <property type="entry name" value="Isoleucyl-tRNA Synthetase, Domain 1"/>
    <property type="match status" value="1"/>
</dbReference>
<dbReference type="eggNOG" id="COG0525">
    <property type="taxonomic scope" value="Bacteria"/>
</dbReference>
<keyword evidence="3 10" id="KW-0963">Cytoplasm</keyword>
<dbReference type="GO" id="GO:0005829">
    <property type="term" value="C:cytosol"/>
    <property type="evidence" value="ECO:0007669"/>
    <property type="project" value="TreeGrafter"/>
</dbReference>
<dbReference type="EMBL" id="CP000975">
    <property type="protein sequence ID" value="ACD83595.1"/>
    <property type="molecule type" value="Genomic_DNA"/>
</dbReference>
<evidence type="ECO:0000259" key="11">
    <source>
        <dbReference type="Pfam" id="PF00133"/>
    </source>
</evidence>
<dbReference type="InterPro" id="IPR009080">
    <property type="entry name" value="tRNAsynth_Ia_anticodon-bd"/>
</dbReference>
<dbReference type="SUPFAM" id="SSF47323">
    <property type="entry name" value="Anticodon-binding domain of a subclass of class I aminoacyl-tRNA synthetases"/>
    <property type="match status" value="1"/>
</dbReference>
<dbReference type="InterPro" id="IPR014729">
    <property type="entry name" value="Rossmann-like_a/b/a_fold"/>
</dbReference>
<feature type="domain" description="Aminoacyl-tRNA synthetase class Ia" evidence="11">
    <location>
        <begin position="447"/>
        <end position="581"/>
    </location>
</feature>
<dbReference type="SUPFAM" id="SSF50677">
    <property type="entry name" value="ValRS/IleRS/LeuRS editing domain"/>
    <property type="match status" value="1"/>
</dbReference>
<evidence type="ECO:0000313" key="13">
    <source>
        <dbReference type="EMBL" id="ACD83595.1"/>
    </source>
</evidence>
<reference evidence="13 14" key="1">
    <citation type="journal article" date="2008" name="Biol. Direct">
        <title>Complete genome sequence of the extremely acidophilic methanotroph isolate V4, Methylacidiphilum infernorum, a representative of the bacterial phylum Verrucomicrobia.</title>
        <authorList>
            <person name="Hou S."/>
            <person name="Makarova K.S."/>
            <person name="Saw J.H."/>
            <person name="Senin P."/>
            <person name="Ly B.V."/>
            <person name="Zhou Z."/>
            <person name="Ren Y."/>
            <person name="Wang J."/>
            <person name="Galperin M.Y."/>
            <person name="Omelchenko M.V."/>
            <person name="Wolf Y.I."/>
            <person name="Yutin N."/>
            <person name="Koonin E.V."/>
            <person name="Stott M.B."/>
            <person name="Mountain B.W."/>
            <person name="Crowe M.A."/>
            <person name="Smirnova A.V."/>
            <person name="Dunfield P.F."/>
            <person name="Feng L."/>
            <person name="Wang L."/>
            <person name="Alam M."/>
        </authorList>
    </citation>
    <scope>NUCLEOTIDE SEQUENCE [LARGE SCALE GENOMIC DNA]</scope>
    <source>
        <strain evidence="14">Isolate V4</strain>
    </source>
</reference>
<dbReference type="SUPFAM" id="SSF46589">
    <property type="entry name" value="tRNA-binding arm"/>
    <property type="match status" value="1"/>
</dbReference>
<keyword evidence="6 10" id="KW-0067">ATP-binding</keyword>
<sequence>MFLENIPFCFINDKLELMHTENFFPKAYEPLTVQDRLYKQWLEQKIFHANAHSSKPSFSIVMPPPNITGVLTLGHVLNNTIQDILSRKARMEGKEVLWLPGLDHAGLATQVAVQKYLLKTKKIDPQTLSKEEFLKIVWEWKENHSQKILEQLQKLGCSADWQRTRFTLDAAYSQAVANAFIRLYQKGLIYRGKRMINWCPASQTALSDEEVIPKKIDGVLFFVRYRLFDDPSVSLTVATTRPETIPADSALAVHPDDSRYKQFIGKFCLRPFPKEPIPIIADRRVDPQFGTGVLKITPAHDKLDFEIGTEHNLPIRDILTAEAKLNCPEVVELHGLDRFEARKKAAELLSSLGLLESEQPYSHVVGFSERADVAIEPRISEQWFLRYPKTTEALEVVKQKIISFFPSYWEKVYEHWIKNIQDWCISRQVWWGHPIPVWWKNGSFVCQLESPGEGWKPDPDTLDTWFSSWLWAYETMDVETRKKFYPTDVLVTGPDIIFLWVARMVIAGLEFKPSQTEDLQQNIPFRKVYFTGLIRDKQGRKMSKSLGNSPDPIELINKYGADGLRFGLLRIAPQGQDIRFDESQIEEGRNFCNKLWNACRFRNRLGQTNPHPNPWIHPKSSFSHEILKKVGQTSSLLNEAFDCFEFNQAAITLYEFVWNEFCSKFIEAMKWELAFDCKETHLGAYETFDYTMSIILRWLHPFVPFVTEELWQKMGFGRSSIQFEKWPGEELQDILRKPLYDPVASSMASAIYEAAAAVRTLRSLYCPNLNQKVKFFIKKEKELTDLEKAVFSGLIGASSVLSIDVRPLVKTPAVLTPLGEIFLPLEGLINFELEKQRIDKELTRLKKDLLLLEKRLSDEQTLSKAPKEKIEDWKEEKNSLALKIKKLEEQRDFLNDRTNR</sequence>
<keyword evidence="8 10" id="KW-0030">Aminoacyl-tRNA synthetase</keyword>
<evidence type="ECO:0000256" key="6">
    <source>
        <dbReference type="ARBA" id="ARBA00022840"/>
    </source>
</evidence>
<evidence type="ECO:0000313" key="14">
    <source>
        <dbReference type="Proteomes" id="UP000009149"/>
    </source>
</evidence>